<name>A0AA92U0D1_9BACT</name>
<organism evidence="2 3">
    <name type="scientific">Segatella copri</name>
    <dbReference type="NCBI Taxonomy" id="165179"/>
    <lineage>
        <taxon>Bacteria</taxon>
        <taxon>Pseudomonadati</taxon>
        <taxon>Bacteroidota</taxon>
        <taxon>Bacteroidia</taxon>
        <taxon>Bacteroidales</taxon>
        <taxon>Prevotellaceae</taxon>
        <taxon>Segatella</taxon>
    </lineage>
</organism>
<keyword evidence="1" id="KW-0812">Transmembrane</keyword>
<evidence type="ECO:0000256" key="1">
    <source>
        <dbReference type="SAM" id="Phobius"/>
    </source>
</evidence>
<reference evidence="2 3" key="1">
    <citation type="submission" date="2018-08" db="EMBL/GenBank/DDBJ databases">
        <title>A genome reference for cultivated species of the human gut microbiota.</title>
        <authorList>
            <person name="Zou Y."/>
            <person name="Xue W."/>
            <person name="Luo G."/>
        </authorList>
    </citation>
    <scope>NUCLEOTIDE SEQUENCE [LARGE SCALE GENOMIC DNA]</scope>
    <source>
        <strain evidence="2 3">AF12-50</strain>
    </source>
</reference>
<evidence type="ECO:0000313" key="2">
    <source>
        <dbReference type="EMBL" id="RGW45026.1"/>
    </source>
</evidence>
<proteinExistence type="predicted"/>
<keyword evidence="1" id="KW-0472">Membrane</keyword>
<dbReference type="AlphaFoldDB" id="A0AA92U0D1"/>
<feature type="transmembrane region" description="Helical" evidence="1">
    <location>
        <begin position="26"/>
        <end position="43"/>
    </location>
</feature>
<sequence>MFMQDIMVNRKLFGNFGFSAPLQKRSIFLLFVSLLFLLFWIVYRKRKQTQKAVFFAVFARKCPFLSQIKY</sequence>
<dbReference type="Proteomes" id="UP000283785">
    <property type="component" value="Unassembled WGS sequence"/>
</dbReference>
<dbReference type="EMBL" id="QSAG01000001">
    <property type="protein sequence ID" value="RGW45026.1"/>
    <property type="molecule type" value="Genomic_DNA"/>
</dbReference>
<keyword evidence="1" id="KW-1133">Transmembrane helix</keyword>
<gene>
    <name evidence="2" type="ORF">DWV76_00470</name>
</gene>
<accession>A0AA92U0D1</accession>
<comment type="caution">
    <text evidence="2">The sequence shown here is derived from an EMBL/GenBank/DDBJ whole genome shotgun (WGS) entry which is preliminary data.</text>
</comment>
<evidence type="ECO:0000313" key="3">
    <source>
        <dbReference type="Proteomes" id="UP000283785"/>
    </source>
</evidence>
<protein>
    <submittedName>
        <fullName evidence="2">Uncharacterized protein</fullName>
    </submittedName>
</protein>